<keyword evidence="1" id="KW-0175">Coiled coil</keyword>
<keyword evidence="2" id="KW-1133">Transmembrane helix</keyword>
<keyword evidence="2" id="KW-0812">Transmembrane</keyword>
<reference evidence="3" key="1">
    <citation type="submission" date="2020-11" db="EMBL/GenBank/DDBJ databases">
        <title>Halonatronomonas betainensis gen. nov., sp. nov. a novel haloalkaliphilic representative of the family Halanaerobiacae capable of betaine degradation.</title>
        <authorList>
            <person name="Boltyanskaya Y."/>
            <person name="Kevbrin V."/>
            <person name="Detkova E."/>
            <person name="Grouzdev D.S."/>
            <person name="Koziaeva V."/>
            <person name="Zhilina T."/>
        </authorList>
    </citation>
    <scope>NUCLEOTIDE SEQUENCE</scope>
    <source>
        <strain evidence="3">Z-7014</strain>
    </source>
</reference>
<evidence type="ECO:0000313" key="4">
    <source>
        <dbReference type="Proteomes" id="UP000621436"/>
    </source>
</evidence>
<protein>
    <recommendedName>
        <fullName evidence="5">Type IV pilus assembly protein PilO</fullName>
    </recommendedName>
</protein>
<feature type="transmembrane region" description="Helical" evidence="2">
    <location>
        <begin position="12"/>
        <end position="30"/>
    </location>
</feature>
<evidence type="ECO:0000256" key="1">
    <source>
        <dbReference type="SAM" id="Coils"/>
    </source>
</evidence>
<keyword evidence="2" id="KW-0472">Membrane</keyword>
<evidence type="ECO:0000313" key="3">
    <source>
        <dbReference type="EMBL" id="MBF8436711.1"/>
    </source>
</evidence>
<organism evidence="3 4">
    <name type="scientific">Halonatronomonas betaini</name>
    <dbReference type="NCBI Taxonomy" id="2778430"/>
    <lineage>
        <taxon>Bacteria</taxon>
        <taxon>Bacillati</taxon>
        <taxon>Bacillota</taxon>
        <taxon>Clostridia</taxon>
        <taxon>Halanaerobiales</taxon>
        <taxon>Halarsenatibacteraceae</taxon>
        <taxon>Halonatronomonas</taxon>
    </lineage>
</organism>
<name>A0A931AV51_9FIRM</name>
<dbReference type="AlphaFoldDB" id="A0A931AV51"/>
<dbReference type="RefSeq" id="WP_270453622.1">
    <property type="nucleotide sequence ID" value="NZ_JADPIE010000003.1"/>
</dbReference>
<sequence length="187" mass="21659">MIGRLSRREKILLLIALVALIAGGYYYFLYQPIVEEQEMVQNEINDLIDQHTIAVERVSQIPELEDELAALEEERAELLEAAIREPEEILAAINVFSQETGVNIEEYSKGEREDGLPLQMTFTGNFFPILDFSRMVDNWDYRLVVEDFNLSVNDEEITTNMSFFFHQPDELREFIEAESNEVESNGE</sequence>
<keyword evidence="4" id="KW-1185">Reference proteome</keyword>
<comment type="caution">
    <text evidence="3">The sequence shown here is derived from an EMBL/GenBank/DDBJ whole genome shotgun (WGS) entry which is preliminary data.</text>
</comment>
<gene>
    <name evidence="3" type="ORF">I0Q91_06465</name>
</gene>
<proteinExistence type="predicted"/>
<feature type="coiled-coil region" evidence="1">
    <location>
        <begin position="54"/>
        <end position="84"/>
    </location>
</feature>
<evidence type="ECO:0000256" key="2">
    <source>
        <dbReference type="SAM" id="Phobius"/>
    </source>
</evidence>
<accession>A0A931AV51</accession>
<dbReference type="Proteomes" id="UP000621436">
    <property type="component" value="Unassembled WGS sequence"/>
</dbReference>
<dbReference type="EMBL" id="JADPIE010000003">
    <property type="protein sequence ID" value="MBF8436711.1"/>
    <property type="molecule type" value="Genomic_DNA"/>
</dbReference>
<evidence type="ECO:0008006" key="5">
    <source>
        <dbReference type="Google" id="ProtNLM"/>
    </source>
</evidence>